<evidence type="ECO:0000313" key="4">
    <source>
        <dbReference type="Proteomes" id="UP000298468"/>
    </source>
</evidence>
<dbReference type="Gene3D" id="3.30.70.1060">
    <property type="entry name" value="Dimeric alpha+beta barrel"/>
    <property type="match status" value="1"/>
</dbReference>
<dbReference type="AlphaFoldDB" id="A0A4R9BXR0"/>
<dbReference type="PANTHER" id="PTHR35174">
    <property type="entry name" value="BLL7171 PROTEIN-RELATED"/>
    <property type="match status" value="1"/>
</dbReference>
<dbReference type="EMBL" id="SOHM01000007">
    <property type="protein sequence ID" value="TFD93883.1"/>
    <property type="molecule type" value="Genomic_DNA"/>
</dbReference>
<sequence length="120" mass="13291">MEYMILINIDETVQAPEYGEPGFEEFMGPWMAYNQKLIDGGHWVSGASLQPTTTATTVRRTAGTPDAVVDGPYLETKEQFGGYYLISAENLDEAIELAKQMPVLAGSFEIRPVAFRPDAR</sequence>
<comment type="caution">
    <text evidence="3">The sequence shown here is derived from an EMBL/GenBank/DDBJ whole genome shotgun (WGS) entry which is preliminary data.</text>
</comment>
<organism evidence="3 4">
    <name type="scientific">Cryobacterium lactosi</name>
    <dbReference type="NCBI Taxonomy" id="1259202"/>
    <lineage>
        <taxon>Bacteria</taxon>
        <taxon>Bacillati</taxon>
        <taxon>Actinomycetota</taxon>
        <taxon>Actinomycetes</taxon>
        <taxon>Micrococcales</taxon>
        <taxon>Microbacteriaceae</taxon>
        <taxon>Cryobacterium</taxon>
    </lineage>
</organism>
<dbReference type="OrthoDB" id="3212458at2"/>
<dbReference type="PANTHER" id="PTHR35174:SF3">
    <property type="entry name" value="BLL7171 PROTEIN"/>
    <property type="match status" value="1"/>
</dbReference>
<dbReference type="SUPFAM" id="SSF54909">
    <property type="entry name" value="Dimeric alpha+beta barrel"/>
    <property type="match status" value="1"/>
</dbReference>
<accession>A0A4R9BXR0</accession>
<dbReference type="Pfam" id="PF03795">
    <property type="entry name" value="YCII"/>
    <property type="match status" value="1"/>
</dbReference>
<feature type="domain" description="YCII-related" evidence="2">
    <location>
        <begin position="1"/>
        <end position="113"/>
    </location>
</feature>
<name>A0A4R9BXR0_9MICO</name>
<dbReference type="InterPro" id="IPR005545">
    <property type="entry name" value="YCII"/>
</dbReference>
<proteinExistence type="inferred from homology"/>
<keyword evidence="4" id="KW-1185">Reference proteome</keyword>
<evidence type="ECO:0000259" key="2">
    <source>
        <dbReference type="Pfam" id="PF03795"/>
    </source>
</evidence>
<protein>
    <recommendedName>
        <fullName evidence="2">YCII-related domain-containing protein</fullName>
    </recommendedName>
</protein>
<dbReference type="RefSeq" id="WP_134639330.1">
    <property type="nucleotide sequence ID" value="NZ_SOHM01000007.1"/>
</dbReference>
<gene>
    <name evidence="3" type="ORF">E3T61_02430</name>
</gene>
<dbReference type="InterPro" id="IPR011008">
    <property type="entry name" value="Dimeric_a/b-barrel"/>
</dbReference>
<evidence type="ECO:0000256" key="1">
    <source>
        <dbReference type="ARBA" id="ARBA00007689"/>
    </source>
</evidence>
<dbReference type="Proteomes" id="UP000298468">
    <property type="component" value="Unassembled WGS sequence"/>
</dbReference>
<evidence type="ECO:0000313" key="3">
    <source>
        <dbReference type="EMBL" id="TFD93883.1"/>
    </source>
</evidence>
<reference evidence="3 4" key="1">
    <citation type="submission" date="2019-03" db="EMBL/GenBank/DDBJ databases">
        <title>Genomics of glacier-inhabiting Cryobacterium strains.</title>
        <authorList>
            <person name="Liu Q."/>
            <person name="Xin Y.-H."/>
        </authorList>
    </citation>
    <scope>NUCLEOTIDE SEQUENCE [LARGE SCALE GENOMIC DNA]</scope>
    <source>
        <strain evidence="3 4">Sr59</strain>
    </source>
</reference>
<comment type="similarity">
    <text evidence="1">Belongs to the YciI family.</text>
</comment>